<feature type="compositionally biased region" description="Basic and acidic residues" evidence="2">
    <location>
        <begin position="509"/>
        <end position="519"/>
    </location>
</feature>
<comment type="caution">
    <text evidence="3">The sequence shown here is derived from an EMBL/GenBank/DDBJ whole genome shotgun (WGS) entry which is preliminary data.</text>
</comment>
<dbReference type="OrthoDB" id="10265988at2759"/>
<dbReference type="AlphaFoldDB" id="A0A8J5XML4"/>
<evidence type="ECO:0008006" key="5">
    <source>
        <dbReference type="Google" id="ProtNLM"/>
    </source>
</evidence>
<dbReference type="SMART" id="SM00320">
    <property type="entry name" value="WD40"/>
    <property type="match status" value="1"/>
</dbReference>
<keyword evidence="4" id="KW-1185">Reference proteome</keyword>
<organism evidence="3 4">
    <name type="scientific">Diacronema lutheri</name>
    <name type="common">Unicellular marine alga</name>
    <name type="synonym">Monochrysis lutheri</name>
    <dbReference type="NCBI Taxonomy" id="2081491"/>
    <lineage>
        <taxon>Eukaryota</taxon>
        <taxon>Haptista</taxon>
        <taxon>Haptophyta</taxon>
        <taxon>Pavlovophyceae</taxon>
        <taxon>Pavlovales</taxon>
        <taxon>Pavlovaceae</taxon>
        <taxon>Diacronema</taxon>
    </lineage>
</organism>
<dbReference type="PROSITE" id="PS50082">
    <property type="entry name" value="WD_REPEATS_2"/>
    <property type="match status" value="1"/>
</dbReference>
<dbReference type="SUPFAM" id="SSF81383">
    <property type="entry name" value="F-box domain"/>
    <property type="match status" value="1"/>
</dbReference>
<dbReference type="Pfam" id="PF00400">
    <property type="entry name" value="WD40"/>
    <property type="match status" value="1"/>
</dbReference>
<dbReference type="InterPro" id="IPR015943">
    <property type="entry name" value="WD40/YVTN_repeat-like_dom_sf"/>
</dbReference>
<evidence type="ECO:0000256" key="1">
    <source>
        <dbReference type="PROSITE-ProRule" id="PRU00221"/>
    </source>
</evidence>
<keyword evidence="1" id="KW-0853">WD repeat</keyword>
<protein>
    <recommendedName>
        <fullName evidence="5">F-box domain-containing protein</fullName>
    </recommendedName>
</protein>
<proteinExistence type="predicted"/>
<gene>
    <name evidence="3" type="ORF">KFE25_006840</name>
</gene>
<feature type="repeat" description="WD" evidence="1">
    <location>
        <begin position="249"/>
        <end position="288"/>
    </location>
</feature>
<dbReference type="PROSITE" id="PS50294">
    <property type="entry name" value="WD_REPEATS_REGION"/>
    <property type="match status" value="1"/>
</dbReference>
<dbReference type="SUPFAM" id="SSF50978">
    <property type="entry name" value="WD40 repeat-like"/>
    <property type="match status" value="1"/>
</dbReference>
<evidence type="ECO:0000256" key="2">
    <source>
        <dbReference type="SAM" id="MobiDB-lite"/>
    </source>
</evidence>
<dbReference type="InterPro" id="IPR001680">
    <property type="entry name" value="WD40_rpt"/>
</dbReference>
<dbReference type="EMBL" id="JAGTXO010000005">
    <property type="protein sequence ID" value="KAG8467788.1"/>
    <property type="molecule type" value="Genomic_DNA"/>
</dbReference>
<dbReference type="InterPro" id="IPR036322">
    <property type="entry name" value="WD40_repeat_dom_sf"/>
</dbReference>
<reference evidence="3" key="1">
    <citation type="submission" date="2021-05" db="EMBL/GenBank/DDBJ databases">
        <title>The genome of the haptophyte Pavlova lutheri (Diacronema luteri, Pavlovales) - a model for lipid biosynthesis in eukaryotic algae.</title>
        <authorList>
            <person name="Hulatt C.J."/>
            <person name="Posewitz M.C."/>
        </authorList>
    </citation>
    <scope>NUCLEOTIDE SEQUENCE</scope>
    <source>
        <strain evidence="3">NIVA-4/92</strain>
    </source>
</reference>
<accession>A0A8J5XML4</accession>
<feature type="region of interest" description="Disordered" evidence="2">
    <location>
        <begin position="509"/>
        <end position="528"/>
    </location>
</feature>
<sequence length="528" mass="56017">MGKQAPAADEARAEPTRQAPLVRELRLQFHQPRYAPEVGLLNQLPAELKLLVFARLGARELGALCCTSREVRKQTACLWGDIFQRRWAGSRVSSCNLYSLLAPSGAQADSWAERYGQMELAERALLRGAVAIGVELEGTLPSELGHVLQPDIALSASLACCVCSGSAYNALHAWAGRRPLAAADTLHVWQLPSGRALPSIEMPSDSTGVCTPVVRAHGAILYAAAAGAQTIGAYAFDGCGAAPRVAFELRGHEGAVKSISVDDVLAASGSADGTARVWDKRGGTARRVLLHAGPVVEVQLVGWRLVSQHLHVGTGRGSSTTLWDVHGGARLAIWDGWACLGPQAAQVCVQGDVQLGVYDTLSARLSQLLRHPRQERSVCTALALSSTYAVSATAPDGELDDDEHAQPNGWYVAAWRLLDGAFLGFLGPHPWEVEAVSLVGHAAVCIAYEAKPPHVFVWDLSALPGQRGEPTRLTFAASPLAFGLHGPTIAIALADGRVVVHALGDRARTQDRTDGHSEGVRVGVRPNG</sequence>
<name>A0A8J5XML4_DIALT</name>
<evidence type="ECO:0000313" key="3">
    <source>
        <dbReference type="EMBL" id="KAG8467788.1"/>
    </source>
</evidence>
<dbReference type="InterPro" id="IPR036047">
    <property type="entry name" value="F-box-like_dom_sf"/>
</dbReference>
<evidence type="ECO:0000313" key="4">
    <source>
        <dbReference type="Proteomes" id="UP000751190"/>
    </source>
</evidence>
<dbReference type="Proteomes" id="UP000751190">
    <property type="component" value="Unassembled WGS sequence"/>
</dbReference>
<dbReference type="Gene3D" id="2.130.10.10">
    <property type="entry name" value="YVTN repeat-like/Quinoprotein amine dehydrogenase"/>
    <property type="match status" value="1"/>
</dbReference>